<gene>
    <name evidence="1" type="ORF">A4R35_09815</name>
</gene>
<name>A0A328VIA6_9CHLR</name>
<dbReference type="Proteomes" id="UP000248706">
    <property type="component" value="Unassembled WGS sequence"/>
</dbReference>
<evidence type="ECO:0000313" key="2">
    <source>
        <dbReference type="Proteomes" id="UP000248706"/>
    </source>
</evidence>
<dbReference type="EMBL" id="MCIF01000002">
    <property type="protein sequence ID" value="RAQ95832.1"/>
    <property type="molecule type" value="Genomic_DNA"/>
</dbReference>
<sequence length="76" mass="8612">MSTRSSPSNWPTANLRQTGWQEVPGAAGRLGWVAGRGEKSWKPIEIAWVLLEWRCREARDLGSGWLLLDKQVCTFL</sequence>
<accession>A0A328VIA6</accession>
<reference evidence="1 2" key="1">
    <citation type="submission" date="2016-08" db="EMBL/GenBank/DDBJ databases">
        <title>Analysis of Carbohydrate Active Enzymes in Thermogemmatispora T81 Reveals Carbohydrate Degradation Ability.</title>
        <authorList>
            <person name="Tomazini A."/>
            <person name="Lal S."/>
            <person name="Stott M."/>
            <person name="Henrissat B."/>
            <person name="Polikarpov I."/>
            <person name="Sparling R."/>
            <person name="Levin D.B."/>
        </authorList>
    </citation>
    <scope>NUCLEOTIDE SEQUENCE [LARGE SCALE GENOMIC DNA]</scope>
    <source>
        <strain evidence="1 2">T81</strain>
    </source>
</reference>
<dbReference type="RefSeq" id="WP_112428908.1">
    <property type="nucleotide sequence ID" value="NZ_MCIF01000002.1"/>
</dbReference>
<protein>
    <submittedName>
        <fullName evidence="1">Uncharacterized protein</fullName>
    </submittedName>
</protein>
<comment type="caution">
    <text evidence="1">The sequence shown here is derived from an EMBL/GenBank/DDBJ whole genome shotgun (WGS) entry which is preliminary data.</text>
</comment>
<evidence type="ECO:0000313" key="1">
    <source>
        <dbReference type="EMBL" id="RAQ95832.1"/>
    </source>
</evidence>
<organism evidence="1 2">
    <name type="scientific">Thermogemmatispora tikiterensis</name>
    <dbReference type="NCBI Taxonomy" id="1825093"/>
    <lineage>
        <taxon>Bacteria</taxon>
        <taxon>Bacillati</taxon>
        <taxon>Chloroflexota</taxon>
        <taxon>Ktedonobacteria</taxon>
        <taxon>Thermogemmatisporales</taxon>
        <taxon>Thermogemmatisporaceae</taxon>
        <taxon>Thermogemmatispora</taxon>
    </lineage>
</organism>
<keyword evidence="2" id="KW-1185">Reference proteome</keyword>
<dbReference type="AlphaFoldDB" id="A0A328VIA6"/>
<proteinExistence type="predicted"/>